<feature type="non-terminal residue" evidence="2">
    <location>
        <position position="81"/>
    </location>
</feature>
<protein>
    <submittedName>
        <fullName evidence="2">Uncharacterized protein</fullName>
    </submittedName>
</protein>
<evidence type="ECO:0000256" key="1">
    <source>
        <dbReference type="SAM" id="MobiDB-lite"/>
    </source>
</evidence>
<comment type="caution">
    <text evidence="2">The sequence shown here is derived from an EMBL/GenBank/DDBJ whole genome shotgun (WGS) entry which is preliminary data.</text>
</comment>
<accession>A0A815U3Q0</accession>
<proteinExistence type="predicted"/>
<evidence type="ECO:0000313" key="2">
    <source>
        <dbReference type="EMBL" id="CAF1515515.1"/>
    </source>
</evidence>
<gene>
    <name evidence="2" type="ORF">RFH988_LOCUS39173</name>
</gene>
<dbReference type="EMBL" id="CAJNOO010014511">
    <property type="protein sequence ID" value="CAF1515515.1"/>
    <property type="molecule type" value="Genomic_DNA"/>
</dbReference>
<reference evidence="2" key="1">
    <citation type="submission" date="2021-02" db="EMBL/GenBank/DDBJ databases">
        <authorList>
            <person name="Nowell W R."/>
        </authorList>
    </citation>
    <scope>NUCLEOTIDE SEQUENCE</scope>
</reference>
<feature type="region of interest" description="Disordered" evidence="1">
    <location>
        <begin position="1"/>
        <end position="28"/>
    </location>
</feature>
<dbReference type="AlphaFoldDB" id="A0A815U3Q0"/>
<feature type="compositionally biased region" description="Low complexity" evidence="1">
    <location>
        <begin position="1"/>
        <end position="15"/>
    </location>
</feature>
<organism evidence="2 3">
    <name type="scientific">Rotaria sordida</name>
    <dbReference type="NCBI Taxonomy" id="392033"/>
    <lineage>
        <taxon>Eukaryota</taxon>
        <taxon>Metazoa</taxon>
        <taxon>Spiralia</taxon>
        <taxon>Gnathifera</taxon>
        <taxon>Rotifera</taxon>
        <taxon>Eurotatoria</taxon>
        <taxon>Bdelloidea</taxon>
        <taxon>Philodinida</taxon>
        <taxon>Philodinidae</taxon>
        <taxon>Rotaria</taxon>
    </lineage>
</organism>
<dbReference type="Proteomes" id="UP000663882">
    <property type="component" value="Unassembled WGS sequence"/>
</dbReference>
<name>A0A815U3Q0_9BILA</name>
<sequence length="81" mass="8184">MSSQESSSFYQNSSGESEHGEGQYDVAFGGSLRGAAQGTYSGYESTSTTGYGEAGVAETLLAGSGGARSEYHSSSVYGGFG</sequence>
<evidence type="ECO:0000313" key="3">
    <source>
        <dbReference type="Proteomes" id="UP000663882"/>
    </source>
</evidence>